<dbReference type="GO" id="GO:0003884">
    <property type="term" value="F:D-amino-acid oxidase activity"/>
    <property type="evidence" value="ECO:0007669"/>
    <property type="project" value="UniProtKB-EC"/>
</dbReference>
<evidence type="ECO:0000256" key="6">
    <source>
        <dbReference type="ARBA" id="ARBA00039101"/>
    </source>
</evidence>
<dbReference type="GO" id="GO:0005737">
    <property type="term" value="C:cytoplasm"/>
    <property type="evidence" value="ECO:0007669"/>
    <property type="project" value="TreeGrafter"/>
</dbReference>
<name>A0A1I1AP83_9PSEU</name>
<keyword evidence="4" id="KW-0274">FAD</keyword>
<dbReference type="OrthoDB" id="246701at2"/>
<dbReference type="SUPFAM" id="SSF54373">
    <property type="entry name" value="FAD-linked reductases, C-terminal domain"/>
    <property type="match status" value="1"/>
</dbReference>
<dbReference type="GO" id="GO:0071949">
    <property type="term" value="F:FAD binding"/>
    <property type="evidence" value="ECO:0007669"/>
    <property type="project" value="InterPro"/>
</dbReference>
<dbReference type="AlphaFoldDB" id="A0A1I1AP83"/>
<evidence type="ECO:0000313" key="11">
    <source>
        <dbReference type="Proteomes" id="UP000243799"/>
    </source>
</evidence>
<dbReference type="Gene3D" id="3.40.50.720">
    <property type="entry name" value="NAD(P)-binding Rossmann-like Domain"/>
    <property type="match status" value="1"/>
</dbReference>
<dbReference type="GO" id="GO:0019478">
    <property type="term" value="P:D-amino acid catabolic process"/>
    <property type="evidence" value="ECO:0007669"/>
    <property type="project" value="TreeGrafter"/>
</dbReference>
<keyword evidence="3" id="KW-0285">Flavoprotein</keyword>
<dbReference type="EC" id="1.4.3.3" evidence="6"/>
<dbReference type="InterPro" id="IPR006076">
    <property type="entry name" value="FAD-dep_OxRdtase"/>
</dbReference>
<dbReference type="Pfam" id="PF01266">
    <property type="entry name" value="DAO"/>
    <property type="match status" value="1"/>
</dbReference>
<comment type="similarity">
    <text evidence="2">Belongs to the DAMOX/DASOX family.</text>
</comment>
<evidence type="ECO:0000259" key="9">
    <source>
        <dbReference type="Pfam" id="PF01266"/>
    </source>
</evidence>
<dbReference type="EMBL" id="FOKG01000010">
    <property type="protein sequence ID" value="SFB39767.1"/>
    <property type="molecule type" value="Genomic_DNA"/>
</dbReference>
<reference evidence="11" key="1">
    <citation type="submission" date="2016-10" db="EMBL/GenBank/DDBJ databases">
        <authorList>
            <person name="Varghese N."/>
            <person name="Submissions S."/>
        </authorList>
    </citation>
    <scope>NUCLEOTIDE SEQUENCE [LARGE SCALE GENOMIC DNA]</scope>
    <source>
        <strain evidence="11">CGMCC 4.3568</strain>
    </source>
</reference>
<proteinExistence type="inferred from homology"/>
<protein>
    <recommendedName>
        <fullName evidence="7">D-amino-acid oxidase</fullName>
        <ecNumber evidence="6">1.4.3.3</ecNumber>
    </recommendedName>
</protein>
<evidence type="ECO:0000256" key="2">
    <source>
        <dbReference type="ARBA" id="ARBA00006730"/>
    </source>
</evidence>
<sequence>MEETEPDQAVTESILRRCRALVPELADASVLRTKVGLRPARPEVRLDRVDDVIHCYGHGGAGVTLSWGCADEVADVAGLATSPPL</sequence>
<comment type="catalytic activity">
    <reaction evidence="8">
        <text>a D-alpha-amino acid + O2 + H2O = a 2-oxocarboxylate + H2O2 + NH4(+)</text>
        <dbReference type="Rhea" id="RHEA:21816"/>
        <dbReference type="ChEBI" id="CHEBI:15377"/>
        <dbReference type="ChEBI" id="CHEBI:15379"/>
        <dbReference type="ChEBI" id="CHEBI:16240"/>
        <dbReference type="ChEBI" id="CHEBI:28938"/>
        <dbReference type="ChEBI" id="CHEBI:35179"/>
        <dbReference type="ChEBI" id="CHEBI:59871"/>
        <dbReference type="EC" id="1.4.3.3"/>
    </reaction>
    <physiologicalReaction direction="left-to-right" evidence="8">
        <dbReference type="Rhea" id="RHEA:21817"/>
    </physiologicalReaction>
</comment>
<dbReference type="Proteomes" id="UP000243799">
    <property type="component" value="Unassembled WGS sequence"/>
</dbReference>
<evidence type="ECO:0000256" key="5">
    <source>
        <dbReference type="ARBA" id="ARBA00023002"/>
    </source>
</evidence>
<dbReference type="Gene3D" id="3.30.9.10">
    <property type="entry name" value="D-Amino Acid Oxidase, subunit A, domain 2"/>
    <property type="match status" value="1"/>
</dbReference>
<dbReference type="InterPro" id="IPR023209">
    <property type="entry name" value="DAO"/>
</dbReference>
<gene>
    <name evidence="10" type="ORF">SAMN05216266_11017</name>
</gene>
<evidence type="ECO:0000256" key="3">
    <source>
        <dbReference type="ARBA" id="ARBA00022630"/>
    </source>
</evidence>
<keyword evidence="5" id="KW-0560">Oxidoreductase</keyword>
<evidence type="ECO:0000256" key="7">
    <source>
        <dbReference type="ARBA" id="ARBA00039751"/>
    </source>
</evidence>
<evidence type="ECO:0000256" key="1">
    <source>
        <dbReference type="ARBA" id="ARBA00001974"/>
    </source>
</evidence>
<dbReference type="PANTHER" id="PTHR11530">
    <property type="entry name" value="D-AMINO ACID OXIDASE"/>
    <property type="match status" value="1"/>
</dbReference>
<evidence type="ECO:0000256" key="4">
    <source>
        <dbReference type="ARBA" id="ARBA00022827"/>
    </source>
</evidence>
<evidence type="ECO:0000313" key="10">
    <source>
        <dbReference type="EMBL" id="SFB39767.1"/>
    </source>
</evidence>
<comment type="cofactor">
    <cofactor evidence="1">
        <name>FAD</name>
        <dbReference type="ChEBI" id="CHEBI:57692"/>
    </cofactor>
</comment>
<evidence type="ECO:0000256" key="8">
    <source>
        <dbReference type="ARBA" id="ARBA00049547"/>
    </source>
</evidence>
<dbReference type="PANTHER" id="PTHR11530:SF11">
    <property type="entry name" value="D-ASPARTATE OXIDASE"/>
    <property type="match status" value="1"/>
</dbReference>
<feature type="domain" description="FAD dependent oxidoreductase" evidence="9">
    <location>
        <begin position="4"/>
        <end position="75"/>
    </location>
</feature>
<organism evidence="10 11">
    <name type="scientific">Amycolatopsis marina</name>
    <dbReference type="NCBI Taxonomy" id="490629"/>
    <lineage>
        <taxon>Bacteria</taxon>
        <taxon>Bacillati</taxon>
        <taxon>Actinomycetota</taxon>
        <taxon>Actinomycetes</taxon>
        <taxon>Pseudonocardiales</taxon>
        <taxon>Pseudonocardiaceae</taxon>
        <taxon>Amycolatopsis</taxon>
    </lineage>
</organism>
<accession>A0A1I1AP83</accession>
<keyword evidence="11" id="KW-1185">Reference proteome</keyword>
<dbReference type="STRING" id="490629.SAMN05216266_11017"/>